<keyword evidence="1" id="KW-1185">Reference proteome</keyword>
<dbReference type="AlphaFoldDB" id="A0A1I7SYL5"/>
<proteinExistence type="predicted"/>
<protein>
    <submittedName>
        <fullName evidence="2">Truncated envelope glycoprotein</fullName>
    </submittedName>
</protein>
<evidence type="ECO:0000313" key="2">
    <source>
        <dbReference type="WBParaSite" id="Csp11.Scaffold324.g824.t1"/>
    </source>
</evidence>
<sequence>ISGSLLLILNSYSNNVSSTQQYNIQQ</sequence>
<reference evidence="2" key="1">
    <citation type="submission" date="2016-11" db="UniProtKB">
        <authorList>
            <consortium name="WormBaseParasite"/>
        </authorList>
    </citation>
    <scope>IDENTIFICATION</scope>
</reference>
<accession>A0A1I7SYL5</accession>
<dbReference type="Proteomes" id="UP000095282">
    <property type="component" value="Unplaced"/>
</dbReference>
<dbReference type="WBParaSite" id="Csp11.Scaffold324.g824.t1">
    <property type="protein sequence ID" value="Csp11.Scaffold324.g824.t1"/>
    <property type="gene ID" value="Csp11.Scaffold324.g824"/>
</dbReference>
<evidence type="ECO:0000313" key="1">
    <source>
        <dbReference type="Proteomes" id="UP000095282"/>
    </source>
</evidence>
<name>A0A1I7SYL5_9PELO</name>
<organism evidence="1 2">
    <name type="scientific">Caenorhabditis tropicalis</name>
    <dbReference type="NCBI Taxonomy" id="1561998"/>
    <lineage>
        <taxon>Eukaryota</taxon>
        <taxon>Metazoa</taxon>
        <taxon>Ecdysozoa</taxon>
        <taxon>Nematoda</taxon>
        <taxon>Chromadorea</taxon>
        <taxon>Rhabditida</taxon>
        <taxon>Rhabditina</taxon>
        <taxon>Rhabditomorpha</taxon>
        <taxon>Rhabditoidea</taxon>
        <taxon>Rhabditidae</taxon>
        <taxon>Peloderinae</taxon>
        <taxon>Caenorhabditis</taxon>
    </lineage>
</organism>